<dbReference type="AlphaFoldDB" id="A0A1E5WF48"/>
<protein>
    <recommendedName>
        <fullName evidence="3">Late embryogenesis abundant protein LEA-2 subgroup domain-containing protein</fullName>
    </recommendedName>
</protein>
<reference evidence="1 2" key="1">
    <citation type="submission" date="2016-09" db="EMBL/GenBank/DDBJ databases">
        <title>The draft genome of Dichanthelium oligosanthes: A C3 panicoid grass species.</title>
        <authorList>
            <person name="Studer A.J."/>
            <person name="Schnable J.C."/>
            <person name="Brutnell T.P."/>
        </authorList>
    </citation>
    <scope>NUCLEOTIDE SEQUENCE [LARGE SCALE GENOMIC DNA]</scope>
    <source>
        <strain evidence="2">cv. Kellogg 1175</strain>
        <tissue evidence="1">Leaf</tissue>
    </source>
</reference>
<sequence>QVYADVTDPSRGPEIFAAVDGCSGLDDAALAPRAFNLTVTVDNLGGRYNVRVGGDIVVLYGGISLTTGIVEDLSVPPHGVAEVAVRAGSGGLGLPEELAVAMAEELKRVGGVVRLEVRVLSLNHTSLMCTVNLNLGGGAPAPAPSLRAGSSQG</sequence>
<keyword evidence="2" id="KW-1185">Reference proteome</keyword>
<dbReference type="PANTHER" id="PTHR33994:SF32">
    <property type="entry name" value="LATE EMBRYOGENESIS ABUNDANT PROTEIN LEA-2 SUBGROUP DOMAIN-CONTAINING PROTEIN"/>
    <property type="match status" value="1"/>
</dbReference>
<evidence type="ECO:0008006" key="3">
    <source>
        <dbReference type="Google" id="ProtNLM"/>
    </source>
</evidence>
<accession>A0A1E5WF48</accession>
<gene>
    <name evidence="1" type="ORF">BAE44_0002942</name>
</gene>
<evidence type="ECO:0000313" key="1">
    <source>
        <dbReference type="EMBL" id="OEL36039.1"/>
    </source>
</evidence>
<dbReference type="Proteomes" id="UP000095767">
    <property type="component" value="Unassembled WGS sequence"/>
</dbReference>
<feature type="non-terminal residue" evidence="1">
    <location>
        <position position="1"/>
    </location>
</feature>
<proteinExistence type="predicted"/>
<dbReference type="EMBL" id="LWDX02010348">
    <property type="protein sequence ID" value="OEL36039.1"/>
    <property type="molecule type" value="Genomic_DNA"/>
</dbReference>
<evidence type="ECO:0000313" key="2">
    <source>
        <dbReference type="Proteomes" id="UP000095767"/>
    </source>
</evidence>
<comment type="caution">
    <text evidence="1">The sequence shown here is derived from an EMBL/GenBank/DDBJ whole genome shotgun (WGS) entry which is preliminary data.</text>
</comment>
<dbReference type="PANTHER" id="PTHR33994">
    <property type="entry name" value="OS04G0515000 PROTEIN"/>
    <property type="match status" value="1"/>
</dbReference>
<organism evidence="1 2">
    <name type="scientific">Dichanthelium oligosanthes</name>
    <dbReference type="NCBI Taxonomy" id="888268"/>
    <lineage>
        <taxon>Eukaryota</taxon>
        <taxon>Viridiplantae</taxon>
        <taxon>Streptophyta</taxon>
        <taxon>Embryophyta</taxon>
        <taxon>Tracheophyta</taxon>
        <taxon>Spermatophyta</taxon>
        <taxon>Magnoliopsida</taxon>
        <taxon>Liliopsida</taxon>
        <taxon>Poales</taxon>
        <taxon>Poaceae</taxon>
        <taxon>PACMAD clade</taxon>
        <taxon>Panicoideae</taxon>
        <taxon>Panicodae</taxon>
        <taxon>Paniceae</taxon>
        <taxon>Dichantheliinae</taxon>
        <taxon>Dichanthelium</taxon>
    </lineage>
</organism>
<name>A0A1E5WF48_9POAL</name>
<dbReference type="OrthoDB" id="666424at2759"/>